<evidence type="ECO:0000256" key="4">
    <source>
        <dbReference type="ARBA" id="ARBA00022679"/>
    </source>
</evidence>
<protein>
    <submittedName>
        <fullName evidence="7">Lysophospholipid acyltransferase family protein</fullName>
    </submittedName>
</protein>
<keyword evidence="4 7" id="KW-0808">Transferase</keyword>
<evidence type="ECO:0000313" key="8">
    <source>
        <dbReference type="Proteomes" id="UP000555411"/>
    </source>
</evidence>
<dbReference type="GO" id="GO:0005886">
    <property type="term" value="C:plasma membrane"/>
    <property type="evidence" value="ECO:0007669"/>
    <property type="project" value="UniProtKB-SubCell"/>
</dbReference>
<proteinExistence type="predicted"/>
<keyword evidence="2" id="KW-1003">Cell membrane</keyword>
<keyword evidence="6 7" id="KW-0012">Acyltransferase</keyword>
<keyword evidence="5" id="KW-0472">Membrane</keyword>
<evidence type="ECO:0000256" key="6">
    <source>
        <dbReference type="ARBA" id="ARBA00023315"/>
    </source>
</evidence>
<keyword evidence="8" id="KW-1185">Reference proteome</keyword>
<reference evidence="7 8" key="1">
    <citation type="journal article" date="2017" name="Int. J. Syst. Evol. Microbiol.">
        <title>Gemmobacter straminiformis sp. nov., isolated from an artificial fountain.</title>
        <authorList>
            <person name="Kang J.Y."/>
            <person name="Kim M.J."/>
            <person name="Chun J."/>
            <person name="Son K.P."/>
            <person name="Jahng K.Y."/>
        </authorList>
    </citation>
    <scope>NUCLEOTIDE SEQUENCE [LARGE SCALE GENOMIC DNA]</scope>
    <source>
        <strain evidence="7 8">CAM-8</strain>
    </source>
</reference>
<dbReference type="InterPro" id="IPR004960">
    <property type="entry name" value="LipA_acyltrans"/>
</dbReference>
<dbReference type="GO" id="GO:0009247">
    <property type="term" value="P:glycolipid biosynthetic process"/>
    <property type="evidence" value="ECO:0007669"/>
    <property type="project" value="UniProtKB-ARBA"/>
</dbReference>
<dbReference type="PANTHER" id="PTHR30606:SF10">
    <property type="entry name" value="PHOSPHATIDYLINOSITOL MANNOSIDE ACYLTRANSFERASE"/>
    <property type="match status" value="1"/>
</dbReference>
<dbReference type="GO" id="GO:0016746">
    <property type="term" value="F:acyltransferase activity"/>
    <property type="evidence" value="ECO:0007669"/>
    <property type="project" value="UniProtKB-KW"/>
</dbReference>
<evidence type="ECO:0000256" key="3">
    <source>
        <dbReference type="ARBA" id="ARBA00022519"/>
    </source>
</evidence>
<evidence type="ECO:0000256" key="1">
    <source>
        <dbReference type="ARBA" id="ARBA00004533"/>
    </source>
</evidence>
<dbReference type="EMBL" id="JACLQD010000002">
    <property type="protein sequence ID" value="MBC2835883.1"/>
    <property type="molecule type" value="Genomic_DNA"/>
</dbReference>
<dbReference type="PIRSF" id="PIRSF026649">
    <property type="entry name" value="MsbB"/>
    <property type="match status" value="1"/>
</dbReference>
<keyword evidence="3" id="KW-0997">Cell inner membrane</keyword>
<evidence type="ECO:0000313" key="7">
    <source>
        <dbReference type="EMBL" id="MBC2835883.1"/>
    </source>
</evidence>
<organism evidence="7 8">
    <name type="scientific">Paragemmobacter straminiformis</name>
    <dbReference type="NCBI Taxonomy" id="2045119"/>
    <lineage>
        <taxon>Bacteria</taxon>
        <taxon>Pseudomonadati</taxon>
        <taxon>Pseudomonadota</taxon>
        <taxon>Alphaproteobacteria</taxon>
        <taxon>Rhodobacterales</taxon>
        <taxon>Paracoccaceae</taxon>
        <taxon>Paragemmobacter</taxon>
    </lineage>
</organism>
<evidence type="ECO:0000256" key="2">
    <source>
        <dbReference type="ARBA" id="ARBA00022475"/>
    </source>
</evidence>
<sequence length="296" mass="32574">MSPRSEDKLSYGLVDFLQNLVLRALIGGIRLLPYRWRSPLCGFVTARVIAPLAGYPRRIRENLALVYPDLPAAEVRRLIHRVSHNAGATLIEVYSGADFRKAVASSPVLGEGLAALIAAKERGQGVLLISGHFGNYDVPRAVLSSLGHPVGALYKPFRNGYFDAHYRKTISEIGTPIFPRGRRGLAEMVRFLRRGGMVGMLIDQSVARSPRLPFLGRPARTATSAAELALKYGLLLVPVYGRRTAGATGTGFDLIVEAPVPHSDPLTMTKALNASLEAQVRAHPDQWLWIHKRWKR</sequence>
<dbReference type="PANTHER" id="PTHR30606">
    <property type="entry name" value="LIPID A BIOSYNTHESIS LAUROYL ACYLTRANSFERASE"/>
    <property type="match status" value="1"/>
</dbReference>
<evidence type="ECO:0000256" key="5">
    <source>
        <dbReference type="ARBA" id="ARBA00023136"/>
    </source>
</evidence>
<comment type="caution">
    <text evidence="7">The sequence shown here is derived from an EMBL/GenBank/DDBJ whole genome shotgun (WGS) entry which is preliminary data.</text>
</comment>
<accession>A0A842I8Y9</accession>
<comment type="subcellular location">
    <subcellularLocation>
        <location evidence="1">Cell inner membrane</location>
    </subcellularLocation>
</comment>
<gene>
    <name evidence="7" type="ORF">H7F16_10245</name>
</gene>
<dbReference type="RefSeq" id="WP_185797454.1">
    <property type="nucleotide sequence ID" value="NZ_JACLQD010000002.1"/>
</dbReference>
<name>A0A842I8Y9_9RHOB</name>
<dbReference type="Pfam" id="PF03279">
    <property type="entry name" value="Lip_A_acyltrans"/>
    <property type="match status" value="1"/>
</dbReference>
<dbReference type="Proteomes" id="UP000555411">
    <property type="component" value="Unassembled WGS sequence"/>
</dbReference>
<dbReference type="AlphaFoldDB" id="A0A842I8Y9"/>
<dbReference type="CDD" id="cd07984">
    <property type="entry name" value="LPLAT_LABLAT-like"/>
    <property type="match status" value="1"/>
</dbReference>